<reference evidence="2" key="1">
    <citation type="submission" date="2022-11" db="EMBL/GenBank/DDBJ databases">
        <title>High-quality draft genome sequence of Galbibacter sp. strain CMA-7.</title>
        <authorList>
            <person name="Wei L."/>
            <person name="Dong C."/>
            <person name="Shao Z."/>
        </authorList>
    </citation>
    <scope>NUCLEOTIDE SEQUENCE</scope>
    <source>
        <strain evidence="2">CMA-7</strain>
    </source>
</reference>
<evidence type="ECO:0000313" key="2">
    <source>
        <dbReference type="EMBL" id="MDG3586609.1"/>
    </source>
</evidence>
<dbReference type="Pfam" id="PF19580">
    <property type="entry name" value="Exo_endo_phos_3"/>
    <property type="match status" value="1"/>
</dbReference>
<comment type="caution">
    <text evidence="2">The sequence shown here is derived from an EMBL/GenBank/DDBJ whole genome shotgun (WGS) entry which is preliminary data.</text>
</comment>
<dbReference type="Proteomes" id="UP001153642">
    <property type="component" value="Unassembled WGS sequence"/>
</dbReference>
<accession>A0ABT6FTK5</accession>
<evidence type="ECO:0000313" key="3">
    <source>
        <dbReference type="Proteomes" id="UP001153642"/>
    </source>
</evidence>
<dbReference type="EMBL" id="JAPMUA010000004">
    <property type="protein sequence ID" value="MDG3586609.1"/>
    <property type="molecule type" value="Genomic_DNA"/>
</dbReference>
<feature type="domain" description="Endonuclease/exonuclease/phosphatase" evidence="1">
    <location>
        <begin position="3"/>
        <end position="58"/>
    </location>
</feature>
<keyword evidence="3" id="KW-1185">Reference proteome</keyword>
<proteinExistence type="predicted"/>
<organism evidence="2 3">
    <name type="scientific">Galbibacter pacificus</name>
    <dbReference type="NCBI Taxonomy" id="2996052"/>
    <lineage>
        <taxon>Bacteria</taxon>
        <taxon>Pseudomonadati</taxon>
        <taxon>Bacteroidota</taxon>
        <taxon>Flavobacteriia</taxon>
        <taxon>Flavobacteriales</taxon>
        <taxon>Flavobacteriaceae</taxon>
        <taxon>Galbibacter</taxon>
    </lineage>
</organism>
<name>A0ABT6FTK5_9FLAO</name>
<dbReference type="RefSeq" id="WP_277900338.1">
    <property type="nucleotide sequence ID" value="NZ_JAPMUA010000004.1"/>
</dbReference>
<protein>
    <recommendedName>
        <fullName evidence="1">Endonuclease/exonuclease/phosphatase domain-containing protein</fullName>
    </recommendedName>
</protein>
<evidence type="ECO:0000259" key="1">
    <source>
        <dbReference type="Pfam" id="PF19580"/>
    </source>
</evidence>
<dbReference type="InterPro" id="IPR005135">
    <property type="entry name" value="Endo/exonuclease/phosphatase"/>
</dbReference>
<sequence length="59" mass="7347">MVNLYNPMEKPFKMGFGSLTYRNRWSLFDQFYMTSNLVRNNKKYRFWKTGIYNDEYLKT</sequence>
<gene>
    <name evidence="2" type="ORF">OSR52_12100</name>
</gene>